<comment type="caution">
    <text evidence="2">The sequence shown here is derived from an EMBL/GenBank/DDBJ whole genome shotgun (WGS) entry which is preliminary data.</text>
</comment>
<dbReference type="Pfam" id="PF00059">
    <property type="entry name" value="Lectin_C"/>
    <property type="match status" value="1"/>
</dbReference>
<dbReference type="InterPro" id="IPR016187">
    <property type="entry name" value="CTDL_fold"/>
</dbReference>
<protein>
    <recommendedName>
        <fullName evidence="1">C-type lectin domain-containing protein</fullName>
    </recommendedName>
</protein>
<gene>
    <name evidence="2" type="ORF">J437_LFUL003053</name>
</gene>
<dbReference type="SUPFAM" id="SSF56436">
    <property type="entry name" value="C-type lectin-like"/>
    <property type="match status" value="1"/>
</dbReference>
<dbReference type="PROSITE" id="PS50041">
    <property type="entry name" value="C_TYPE_LECTIN_2"/>
    <property type="match status" value="1"/>
</dbReference>
<evidence type="ECO:0000313" key="2">
    <source>
        <dbReference type="EMBL" id="KAG8225994.1"/>
    </source>
</evidence>
<dbReference type="InterPro" id="IPR001304">
    <property type="entry name" value="C-type_lectin-like"/>
</dbReference>
<reference evidence="2" key="1">
    <citation type="submission" date="2013-04" db="EMBL/GenBank/DDBJ databases">
        <authorList>
            <person name="Qu J."/>
            <person name="Murali S.C."/>
            <person name="Bandaranaike D."/>
            <person name="Bellair M."/>
            <person name="Blankenburg K."/>
            <person name="Chao H."/>
            <person name="Dinh H."/>
            <person name="Doddapaneni H."/>
            <person name="Downs B."/>
            <person name="Dugan-Rocha S."/>
            <person name="Elkadiri S."/>
            <person name="Gnanaolivu R.D."/>
            <person name="Hernandez B."/>
            <person name="Javaid M."/>
            <person name="Jayaseelan J.C."/>
            <person name="Lee S."/>
            <person name="Li M."/>
            <person name="Ming W."/>
            <person name="Munidasa M."/>
            <person name="Muniz J."/>
            <person name="Nguyen L."/>
            <person name="Ongeri F."/>
            <person name="Osuji N."/>
            <person name="Pu L.-L."/>
            <person name="Puazo M."/>
            <person name="Qu C."/>
            <person name="Quiroz J."/>
            <person name="Raj R."/>
            <person name="Weissenberger G."/>
            <person name="Xin Y."/>
            <person name="Zou X."/>
            <person name="Han Y."/>
            <person name="Richards S."/>
            <person name="Worley K."/>
            <person name="Muzny D."/>
            <person name="Gibbs R."/>
        </authorList>
    </citation>
    <scope>NUCLEOTIDE SEQUENCE</scope>
    <source>
        <strain evidence="2">Sampled in the wild</strain>
    </source>
</reference>
<dbReference type="EMBL" id="KZ308262">
    <property type="protein sequence ID" value="KAG8225994.1"/>
    <property type="molecule type" value="Genomic_DNA"/>
</dbReference>
<accession>A0A8K0NZV3</accession>
<dbReference type="CDD" id="cd00037">
    <property type="entry name" value="CLECT"/>
    <property type="match status" value="1"/>
</dbReference>
<reference evidence="2" key="2">
    <citation type="submission" date="2017-10" db="EMBL/GenBank/DDBJ databases">
        <title>Ladona fulva Genome sequencing and assembly.</title>
        <authorList>
            <person name="Murali S."/>
            <person name="Richards S."/>
            <person name="Bandaranaike D."/>
            <person name="Bellair M."/>
            <person name="Blankenburg K."/>
            <person name="Chao H."/>
            <person name="Dinh H."/>
            <person name="Doddapaneni H."/>
            <person name="Dugan-Rocha S."/>
            <person name="Elkadiri S."/>
            <person name="Gnanaolivu R."/>
            <person name="Hernandez B."/>
            <person name="Skinner E."/>
            <person name="Javaid M."/>
            <person name="Lee S."/>
            <person name="Li M."/>
            <person name="Ming W."/>
            <person name="Munidasa M."/>
            <person name="Muniz J."/>
            <person name="Nguyen L."/>
            <person name="Hughes D."/>
            <person name="Osuji N."/>
            <person name="Pu L.-L."/>
            <person name="Puazo M."/>
            <person name="Qu C."/>
            <person name="Quiroz J."/>
            <person name="Raj R."/>
            <person name="Weissenberger G."/>
            <person name="Xin Y."/>
            <person name="Zou X."/>
            <person name="Han Y."/>
            <person name="Worley K."/>
            <person name="Muzny D."/>
            <person name="Gibbs R."/>
        </authorList>
    </citation>
    <scope>NUCLEOTIDE SEQUENCE</scope>
    <source>
        <strain evidence="2">Sampled in the wild</strain>
    </source>
</reference>
<dbReference type="InterPro" id="IPR050111">
    <property type="entry name" value="C-type_lectin/snaclec_domain"/>
</dbReference>
<dbReference type="Gene3D" id="3.10.100.10">
    <property type="entry name" value="Mannose-Binding Protein A, subunit A"/>
    <property type="match status" value="1"/>
</dbReference>
<keyword evidence="3" id="KW-1185">Reference proteome</keyword>
<dbReference type="AlphaFoldDB" id="A0A8K0NZV3"/>
<dbReference type="SMART" id="SM00034">
    <property type="entry name" value="CLECT"/>
    <property type="match status" value="1"/>
</dbReference>
<evidence type="ECO:0000259" key="1">
    <source>
        <dbReference type="PROSITE" id="PS50041"/>
    </source>
</evidence>
<name>A0A8K0NZV3_LADFU</name>
<dbReference type="InterPro" id="IPR016186">
    <property type="entry name" value="C-type_lectin-like/link_sf"/>
</dbReference>
<proteinExistence type="predicted"/>
<feature type="domain" description="C-type lectin" evidence="1">
    <location>
        <begin position="88"/>
        <end position="182"/>
    </location>
</feature>
<evidence type="ECO:0000313" key="3">
    <source>
        <dbReference type="Proteomes" id="UP000792457"/>
    </source>
</evidence>
<sequence>MTMQQKCSSDCDKNIDLLFTAYTNQSCHKIIQWSIKNHSPRSAKDLKIELKSRTVASGDQKTFHLQGILAVPPSIPAGYEHFPGVGYYKFYSNGVNTFNEAITICENDGAHLAIINSNTEAKVLSSIFSRFPNVKDWAYLGFHEMEVNGEFVTIFGDSLNSTGYMNWYPGQPDSGTEDCGSMNRNDTFLTHRETLLPTKIDVGCRDRSQNVGVYQNINLVDNPRKNVRDQRIGFKLGALANNYNCFCQREVDILRFEKPERVFNSYKANCFKDRKSFIETNYNFPLLATLLLQKTLRMALRGGVQMINQNSESLQYTRRDTKAHYSK</sequence>
<dbReference type="OrthoDB" id="7357196at2759"/>
<dbReference type="PANTHER" id="PTHR22803">
    <property type="entry name" value="MANNOSE, PHOSPHOLIPASE, LECTIN RECEPTOR RELATED"/>
    <property type="match status" value="1"/>
</dbReference>
<dbReference type="Proteomes" id="UP000792457">
    <property type="component" value="Unassembled WGS sequence"/>
</dbReference>
<organism evidence="2 3">
    <name type="scientific">Ladona fulva</name>
    <name type="common">Scarce chaser dragonfly</name>
    <name type="synonym">Libellula fulva</name>
    <dbReference type="NCBI Taxonomy" id="123851"/>
    <lineage>
        <taxon>Eukaryota</taxon>
        <taxon>Metazoa</taxon>
        <taxon>Ecdysozoa</taxon>
        <taxon>Arthropoda</taxon>
        <taxon>Hexapoda</taxon>
        <taxon>Insecta</taxon>
        <taxon>Pterygota</taxon>
        <taxon>Palaeoptera</taxon>
        <taxon>Odonata</taxon>
        <taxon>Epiprocta</taxon>
        <taxon>Anisoptera</taxon>
        <taxon>Libelluloidea</taxon>
        <taxon>Libellulidae</taxon>
        <taxon>Ladona</taxon>
    </lineage>
</organism>